<dbReference type="KEGG" id="oti:135401099"/>
<dbReference type="CDD" id="cd12226">
    <property type="entry name" value="RRM_NOL8"/>
    <property type="match status" value="1"/>
</dbReference>
<feature type="domain" description="RRM" evidence="6">
    <location>
        <begin position="3"/>
        <end position="84"/>
    </location>
</feature>
<dbReference type="PANTHER" id="PTHR48029:SF1">
    <property type="entry name" value="NUCLEOLAR PROTEIN 8"/>
    <property type="match status" value="1"/>
</dbReference>
<feature type="region of interest" description="Disordered" evidence="5">
    <location>
        <begin position="98"/>
        <end position="120"/>
    </location>
</feature>
<feature type="compositionally biased region" description="Acidic residues" evidence="5">
    <location>
        <begin position="514"/>
        <end position="528"/>
    </location>
</feature>
<feature type="region of interest" description="Disordered" evidence="5">
    <location>
        <begin position="191"/>
        <end position="223"/>
    </location>
</feature>
<dbReference type="AlphaFoldDB" id="A0A2R5LNF6"/>
<dbReference type="PROSITE" id="PS50102">
    <property type="entry name" value="RRM"/>
    <property type="match status" value="1"/>
</dbReference>
<dbReference type="GO" id="GO:0005730">
    <property type="term" value="C:nucleolus"/>
    <property type="evidence" value="ECO:0007669"/>
    <property type="project" value="UniProtKB-SubCell"/>
</dbReference>
<dbReference type="SMART" id="SM00360">
    <property type="entry name" value="RRM"/>
    <property type="match status" value="1"/>
</dbReference>
<protein>
    <submittedName>
        <fullName evidence="7">Putative nucleolar protein 8</fullName>
    </submittedName>
</protein>
<proteinExistence type="predicted"/>
<dbReference type="RefSeq" id="XP_064489342.1">
    <property type="nucleotide sequence ID" value="XM_064633272.1"/>
</dbReference>
<evidence type="ECO:0000259" key="6">
    <source>
        <dbReference type="PROSITE" id="PS50102"/>
    </source>
</evidence>
<dbReference type="Gene3D" id="3.30.70.330">
    <property type="match status" value="1"/>
</dbReference>
<name>A0A2R5LNF6_9ACAR</name>
<feature type="compositionally biased region" description="Basic and acidic residues" evidence="5">
    <location>
        <begin position="435"/>
        <end position="453"/>
    </location>
</feature>
<evidence type="ECO:0000256" key="2">
    <source>
        <dbReference type="ARBA" id="ARBA00022884"/>
    </source>
</evidence>
<organism evidence="7">
    <name type="scientific">Ornithodoros turicata</name>
    <dbReference type="NCBI Taxonomy" id="34597"/>
    <lineage>
        <taxon>Eukaryota</taxon>
        <taxon>Metazoa</taxon>
        <taxon>Ecdysozoa</taxon>
        <taxon>Arthropoda</taxon>
        <taxon>Chelicerata</taxon>
        <taxon>Arachnida</taxon>
        <taxon>Acari</taxon>
        <taxon>Parasitiformes</taxon>
        <taxon>Ixodida</taxon>
        <taxon>Ixodoidea</taxon>
        <taxon>Argasidae</taxon>
        <taxon>Ornithodorinae</taxon>
        <taxon>Ornithodoros</taxon>
    </lineage>
</organism>
<feature type="compositionally biased region" description="Basic and acidic residues" evidence="5">
    <location>
        <begin position="98"/>
        <end position="111"/>
    </location>
</feature>
<dbReference type="InterPro" id="IPR034138">
    <property type="entry name" value="NOP8_RRM"/>
</dbReference>
<comment type="subcellular location">
    <subcellularLocation>
        <location evidence="1">Nucleus</location>
        <location evidence="1">Nucleolus</location>
    </subcellularLocation>
</comment>
<dbReference type="Pfam" id="PF00076">
    <property type="entry name" value="RRM_1"/>
    <property type="match status" value="1"/>
</dbReference>
<reference evidence="7" key="1">
    <citation type="submission" date="2018-03" db="EMBL/GenBank/DDBJ databases">
        <title>The relapsing fever spirochete Borrelia turicatae persists in the highly oxidative environment of its soft-bodied tick vector.</title>
        <authorList>
            <person name="Bourret T.J."/>
            <person name="Boyle W.K."/>
            <person name="Valenzuela J.G."/>
            <person name="Oliveira F."/>
            <person name="Lopez J.E."/>
        </authorList>
    </citation>
    <scope>NUCLEOTIDE SEQUENCE</scope>
    <source>
        <strain evidence="7">Kansas strain/isolate</strain>
        <tissue evidence="7">Salivary glands</tissue>
    </source>
</reference>
<dbReference type="EMBL" id="GGLE01006940">
    <property type="protein sequence ID" value="MBY11066.1"/>
    <property type="molecule type" value="Transcribed_RNA"/>
</dbReference>
<feature type="compositionally biased region" description="Basic and acidic residues" evidence="5">
    <location>
        <begin position="568"/>
        <end position="578"/>
    </location>
</feature>
<dbReference type="GeneID" id="135401099"/>
<sequence length="664" mass="76745">MKKRLFVGNLASDVREEELREKFGKFGHVENVELRTKKDEMGMPFRTFAYLDVGLTQEKLVNCIKTYHNTVWKGNSIVVQVAKESYIEKIRREADRLNRSESNRNDEREINNHVWNKDPSTPRIKIEKTEDDNIGHGGRPGASSVSSANIVYTAKKKVETSPDEFCQQKSFLFDNLQDEEPQSFGEHYPYPRATTSSFRPHKSWEAPVNGERAPRSQNWSGDNFKKNEVEEDHLAKKRPYVDVKRKRELDNEKRLQSLKAKAAQSKMQHRALKTAFSSLDSGVSQGNKKIVFRDSDDDDDCDNNDECNTSKAAVVPRAGKRHNLFDENDDEGDEYISTHAEDDFRVRPQFQGKKGQRVWELQSRIGMDERFRLNEQFVESDNDNEGAHLEEDTNVENTDERTRNLKVLQDIIGGSVVKDDQPVHKKPIFKDTNKFRFDPTKEDASKFEVRKEAGAVASKKKKNKDPAPPEPVPEVSKEQFYEVSTSLRDALGNKKKEEGRQFSFSQMFHHGDSDDSGADPFFESDSDNDASRKKQRGKVEQKSKNKLKGQAFERNPFKHDSSDEEPHEDSVEHAEIKDESAAECDGRFLVRVDRPRFFFVPGDHRLLEGVQFFKRHDDNEAIVRKWEAMREKVFPEMMSKRKVARRAAERKYGKKGVWKIATQK</sequence>
<keyword evidence="2 4" id="KW-0694">RNA-binding</keyword>
<dbReference type="InterPro" id="IPR012677">
    <property type="entry name" value="Nucleotide-bd_a/b_plait_sf"/>
</dbReference>
<evidence type="ECO:0000256" key="4">
    <source>
        <dbReference type="PROSITE-ProRule" id="PRU00176"/>
    </source>
</evidence>
<accession>A0A2R5LNF6</accession>
<evidence type="ECO:0000256" key="5">
    <source>
        <dbReference type="SAM" id="MobiDB-lite"/>
    </source>
</evidence>
<keyword evidence="3" id="KW-0539">Nucleus</keyword>
<feature type="compositionally biased region" description="Basic and acidic residues" evidence="5">
    <location>
        <begin position="529"/>
        <end position="543"/>
    </location>
</feature>
<evidence type="ECO:0000256" key="1">
    <source>
        <dbReference type="ARBA" id="ARBA00004604"/>
    </source>
</evidence>
<dbReference type="InterPro" id="IPR035979">
    <property type="entry name" value="RBD_domain_sf"/>
</dbReference>
<dbReference type="SUPFAM" id="SSF54928">
    <property type="entry name" value="RNA-binding domain, RBD"/>
    <property type="match status" value="1"/>
</dbReference>
<feature type="region of interest" description="Disordered" evidence="5">
    <location>
        <begin position="435"/>
        <end position="578"/>
    </location>
</feature>
<dbReference type="InterPro" id="IPR000504">
    <property type="entry name" value="RRM_dom"/>
</dbReference>
<dbReference type="PANTHER" id="PTHR48029">
    <property type="entry name" value="NUCLEOLAR PROTEIN 8"/>
    <property type="match status" value="1"/>
</dbReference>
<evidence type="ECO:0000256" key="3">
    <source>
        <dbReference type="ARBA" id="ARBA00023242"/>
    </source>
</evidence>
<feature type="compositionally biased region" description="Basic and acidic residues" evidence="5">
    <location>
        <begin position="491"/>
        <end position="500"/>
    </location>
</feature>
<evidence type="ECO:0000313" key="7">
    <source>
        <dbReference type="EMBL" id="MBY11066.1"/>
    </source>
</evidence>
<dbReference type="GO" id="GO:0003723">
    <property type="term" value="F:RNA binding"/>
    <property type="evidence" value="ECO:0007669"/>
    <property type="project" value="UniProtKB-UniRule"/>
</dbReference>